<protein>
    <recommendedName>
        <fullName evidence="3">Phage-Barnase-EndoU-ColicinE5/D-RelE like nuclease 2 domain-containing protein</fullName>
    </recommendedName>
</protein>
<organism evidence="1 2">
    <name type="scientific">Pontibacter toksunensis</name>
    <dbReference type="NCBI Taxonomy" id="1332631"/>
    <lineage>
        <taxon>Bacteria</taxon>
        <taxon>Pseudomonadati</taxon>
        <taxon>Bacteroidota</taxon>
        <taxon>Cytophagia</taxon>
        <taxon>Cytophagales</taxon>
        <taxon>Hymenobacteraceae</taxon>
        <taxon>Pontibacter</taxon>
    </lineage>
</organism>
<sequence>MATNLLKVYNALLEIDHLNNRARTESLARVFSRDFASEPGLFFRSRKVEPTPGEEDKLQRLLRHFTTVVVDHATKRREYEAERSKRLHWVKVHIEETSRADVLVFSALDKDGVRTYVVNRDERYVVVLEPLRKKEAYYVLTAYCLEPNSYRKMMNKYKRRLNEIA</sequence>
<keyword evidence="2" id="KW-1185">Reference proteome</keyword>
<proteinExistence type="predicted"/>
<evidence type="ECO:0000313" key="1">
    <source>
        <dbReference type="EMBL" id="MFD3001420.1"/>
    </source>
</evidence>
<dbReference type="RefSeq" id="WP_377485496.1">
    <property type="nucleotide sequence ID" value="NZ_JBHUOX010000009.1"/>
</dbReference>
<evidence type="ECO:0000313" key="2">
    <source>
        <dbReference type="Proteomes" id="UP001597641"/>
    </source>
</evidence>
<accession>A0ABW6BVV1</accession>
<evidence type="ECO:0008006" key="3">
    <source>
        <dbReference type="Google" id="ProtNLM"/>
    </source>
</evidence>
<comment type="caution">
    <text evidence="1">The sequence shown here is derived from an EMBL/GenBank/DDBJ whole genome shotgun (WGS) entry which is preliminary data.</text>
</comment>
<reference evidence="2" key="1">
    <citation type="journal article" date="2019" name="Int. J. Syst. Evol. Microbiol.">
        <title>The Global Catalogue of Microorganisms (GCM) 10K type strain sequencing project: providing services to taxonomists for standard genome sequencing and annotation.</title>
        <authorList>
            <consortium name="The Broad Institute Genomics Platform"/>
            <consortium name="The Broad Institute Genome Sequencing Center for Infectious Disease"/>
            <person name="Wu L."/>
            <person name="Ma J."/>
        </authorList>
    </citation>
    <scope>NUCLEOTIDE SEQUENCE [LARGE SCALE GENOMIC DNA]</scope>
    <source>
        <strain evidence="2">KCTC 23984</strain>
    </source>
</reference>
<dbReference type="Proteomes" id="UP001597641">
    <property type="component" value="Unassembled WGS sequence"/>
</dbReference>
<gene>
    <name evidence="1" type="ORF">ACFS7Z_13695</name>
</gene>
<name>A0ABW6BVV1_9BACT</name>
<dbReference type="EMBL" id="JBHUOX010000009">
    <property type="protein sequence ID" value="MFD3001420.1"/>
    <property type="molecule type" value="Genomic_DNA"/>
</dbReference>